<dbReference type="InterPro" id="IPR001128">
    <property type="entry name" value="Cyt_P450"/>
</dbReference>
<keyword evidence="5 8" id="KW-0560">Oxidoreductase</keyword>
<keyword evidence="6 8" id="KW-0408">Iron</keyword>
<dbReference type="PRINTS" id="PR00385">
    <property type="entry name" value="P450"/>
</dbReference>
<name>A0ABR0EMB3_ZASCE</name>
<keyword evidence="3 8" id="KW-0349">Heme</keyword>
<evidence type="ECO:0000256" key="3">
    <source>
        <dbReference type="ARBA" id="ARBA00022617"/>
    </source>
</evidence>
<sequence length="474" mass="53053">MGPVVRYGPNRLLFNSRESLEGECPKQVLQSIADFGSPEIYGHHRNFFKGRAYDAMRIQPVPSVFNAASNELHSQRRKIVAQGFSDQAVKASEPKILKQIDAYRRVLFPDEGESSWSEPRELTSWSAFFAIDLIADLAVGRSTEMLTSPENRVFNPARKANFKRMGLAMQWPEVFLSNTFRSLKIGEIVYRSVAEAGKQWHALLNSWIATRIAELREDEKESRSQGEDMVSAVMRYRDPETGENLNDADLTAELTTLLIAGSGTITTGMTSLFWYLSRSPEAYGKASAEVRRMFRSSNEIRIGTQLSSCEYLRACLSESMRVSPAPTTPLYREAGKGGATVCGTFIPEGSEVATTIYALHHNELYHPDSFQFDPNRWLDKEAAAKTKSAWAPFSHGPRNCIGLNLAVNEVLLAMATILWHGDFRIAGDEKLATVGEGRNDFGPGRRRESEFQMFDTFGASTDGPYLQFRIRAAN</sequence>
<dbReference type="CDD" id="cd11061">
    <property type="entry name" value="CYP67-like"/>
    <property type="match status" value="1"/>
</dbReference>
<proteinExistence type="inferred from homology"/>
<dbReference type="Proteomes" id="UP001305779">
    <property type="component" value="Unassembled WGS sequence"/>
</dbReference>
<dbReference type="InterPro" id="IPR036396">
    <property type="entry name" value="Cyt_P450_sf"/>
</dbReference>
<dbReference type="InterPro" id="IPR050121">
    <property type="entry name" value="Cytochrome_P450_monoxygenase"/>
</dbReference>
<evidence type="ECO:0000256" key="5">
    <source>
        <dbReference type="ARBA" id="ARBA00023002"/>
    </source>
</evidence>
<evidence type="ECO:0000256" key="8">
    <source>
        <dbReference type="RuleBase" id="RU000461"/>
    </source>
</evidence>
<keyword evidence="7 8" id="KW-0503">Monooxygenase</keyword>
<organism evidence="9 10">
    <name type="scientific">Zasmidium cellare</name>
    <name type="common">Wine cellar mold</name>
    <name type="synonym">Racodium cellare</name>
    <dbReference type="NCBI Taxonomy" id="395010"/>
    <lineage>
        <taxon>Eukaryota</taxon>
        <taxon>Fungi</taxon>
        <taxon>Dikarya</taxon>
        <taxon>Ascomycota</taxon>
        <taxon>Pezizomycotina</taxon>
        <taxon>Dothideomycetes</taxon>
        <taxon>Dothideomycetidae</taxon>
        <taxon>Mycosphaerellales</taxon>
        <taxon>Mycosphaerellaceae</taxon>
        <taxon>Zasmidium</taxon>
    </lineage>
</organism>
<dbReference type="InterPro" id="IPR017972">
    <property type="entry name" value="Cyt_P450_CS"/>
</dbReference>
<accession>A0ABR0EMB3</accession>
<evidence type="ECO:0008006" key="11">
    <source>
        <dbReference type="Google" id="ProtNLM"/>
    </source>
</evidence>
<evidence type="ECO:0000256" key="7">
    <source>
        <dbReference type="ARBA" id="ARBA00023033"/>
    </source>
</evidence>
<gene>
    <name evidence="9" type="ORF">PRZ48_006152</name>
</gene>
<dbReference type="PANTHER" id="PTHR24305:SF237">
    <property type="entry name" value="CYTOCHROME P450 MONOOXYGENASE ATNE-RELATED"/>
    <property type="match status" value="1"/>
</dbReference>
<dbReference type="SUPFAM" id="SSF48264">
    <property type="entry name" value="Cytochrome P450"/>
    <property type="match status" value="1"/>
</dbReference>
<evidence type="ECO:0000256" key="1">
    <source>
        <dbReference type="ARBA" id="ARBA00001971"/>
    </source>
</evidence>
<dbReference type="PANTHER" id="PTHR24305">
    <property type="entry name" value="CYTOCHROME P450"/>
    <property type="match status" value="1"/>
</dbReference>
<dbReference type="InterPro" id="IPR002401">
    <property type="entry name" value="Cyt_P450_E_grp-I"/>
</dbReference>
<evidence type="ECO:0000256" key="4">
    <source>
        <dbReference type="ARBA" id="ARBA00022723"/>
    </source>
</evidence>
<dbReference type="PRINTS" id="PR00463">
    <property type="entry name" value="EP450I"/>
</dbReference>
<keyword evidence="10" id="KW-1185">Reference proteome</keyword>
<dbReference type="Pfam" id="PF00067">
    <property type="entry name" value="p450"/>
    <property type="match status" value="1"/>
</dbReference>
<evidence type="ECO:0000313" key="9">
    <source>
        <dbReference type="EMBL" id="KAK4502726.1"/>
    </source>
</evidence>
<evidence type="ECO:0000256" key="2">
    <source>
        <dbReference type="ARBA" id="ARBA00010617"/>
    </source>
</evidence>
<dbReference type="PROSITE" id="PS00086">
    <property type="entry name" value="CYTOCHROME_P450"/>
    <property type="match status" value="1"/>
</dbReference>
<reference evidence="9 10" key="1">
    <citation type="journal article" date="2023" name="G3 (Bethesda)">
        <title>A chromosome-level genome assembly of Zasmidium syzygii isolated from banana leaves.</title>
        <authorList>
            <person name="van Westerhoven A.C."/>
            <person name="Mehrabi R."/>
            <person name="Talebi R."/>
            <person name="Steentjes M.B.F."/>
            <person name="Corcolon B."/>
            <person name="Chong P.A."/>
            <person name="Kema G.H.J."/>
            <person name="Seidl M.F."/>
        </authorList>
    </citation>
    <scope>NUCLEOTIDE SEQUENCE [LARGE SCALE GENOMIC DNA]</scope>
    <source>
        <strain evidence="9 10">P124</strain>
    </source>
</reference>
<evidence type="ECO:0000256" key="6">
    <source>
        <dbReference type="ARBA" id="ARBA00023004"/>
    </source>
</evidence>
<comment type="caution">
    <text evidence="9">The sequence shown here is derived from an EMBL/GenBank/DDBJ whole genome shotgun (WGS) entry which is preliminary data.</text>
</comment>
<dbReference type="Gene3D" id="1.10.630.10">
    <property type="entry name" value="Cytochrome P450"/>
    <property type="match status" value="1"/>
</dbReference>
<comment type="similarity">
    <text evidence="2 8">Belongs to the cytochrome P450 family.</text>
</comment>
<keyword evidence="4 8" id="KW-0479">Metal-binding</keyword>
<dbReference type="EMBL" id="JAXOVC010000004">
    <property type="protein sequence ID" value="KAK4502726.1"/>
    <property type="molecule type" value="Genomic_DNA"/>
</dbReference>
<evidence type="ECO:0000313" key="10">
    <source>
        <dbReference type="Proteomes" id="UP001305779"/>
    </source>
</evidence>
<protein>
    <recommendedName>
        <fullName evidence="11">Cytochrome P450</fullName>
    </recommendedName>
</protein>
<comment type="cofactor">
    <cofactor evidence="1">
        <name>heme</name>
        <dbReference type="ChEBI" id="CHEBI:30413"/>
    </cofactor>
</comment>